<dbReference type="InterPro" id="IPR036390">
    <property type="entry name" value="WH_DNA-bd_sf"/>
</dbReference>
<dbReference type="PANTHER" id="PTHR30146:SF95">
    <property type="entry name" value="RIBOSE OPERON REPRESSOR"/>
    <property type="match status" value="1"/>
</dbReference>
<dbReference type="InterPro" id="IPR000524">
    <property type="entry name" value="Tscrpt_reg_HTH_GntR"/>
</dbReference>
<evidence type="ECO:0000256" key="3">
    <source>
        <dbReference type="ARBA" id="ARBA00023125"/>
    </source>
</evidence>
<keyword evidence="4" id="KW-0804">Transcription</keyword>
<keyword evidence="1" id="KW-0678">Repressor</keyword>
<name>A0A9X2MQA0_9BACL</name>
<dbReference type="Pfam" id="PF00392">
    <property type="entry name" value="GntR"/>
    <property type="match status" value="1"/>
</dbReference>
<evidence type="ECO:0000256" key="1">
    <source>
        <dbReference type="ARBA" id="ARBA00022491"/>
    </source>
</evidence>
<dbReference type="PRINTS" id="PR00035">
    <property type="entry name" value="HTHGNTR"/>
</dbReference>
<dbReference type="InterPro" id="IPR036388">
    <property type="entry name" value="WH-like_DNA-bd_sf"/>
</dbReference>
<evidence type="ECO:0000313" key="7">
    <source>
        <dbReference type="Proteomes" id="UP001141950"/>
    </source>
</evidence>
<proteinExistence type="predicted"/>
<evidence type="ECO:0000256" key="4">
    <source>
        <dbReference type="ARBA" id="ARBA00023163"/>
    </source>
</evidence>
<evidence type="ECO:0000259" key="5">
    <source>
        <dbReference type="PROSITE" id="PS50949"/>
    </source>
</evidence>
<dbReference type="SUPFAM" id="SSF53822">
    <property type="entry name" value="Periplasmic binding protein-like I"/>
    <property type="match status" value="1"/>
</dbReference>
<dbReference type="Pfam" id="PF13377">
    <property type="entry name" value="Peripla_BP_3"/>
    <property type="match status" value="1"/>
</dbReference>
<dbReference type="InterPro" id="IPR028082">
    <property type="entry name" value="Peripla_BP_I"/>
</dbReference>
<keyword evidence="7" id="KW-1185">Reference proteome</keyword>
<evidence type="ECO:0000313" key="6">
    <source>
        <dbReference type="EMBL" id="MCR2803836.1"/>
    </source>
</evidence>
<protein>
    <submittedName>
        <fullName evidence="6">GntR family transcriptional regulator</fullName>
    </submittedName>
</protein>
<dbReference type="SUPFAM" id="SSF46785">
    <property type="entry name" value="Winged helix' DNA-binding domain"/>
    <property type="match status" value="1"/>
</dbReference>
<sequence length="356" mass="40400">MKTLPLYKQIQQDIKRLIARGKLREGDRVPSEKELSEKYRVSQITSKNALIGLMEEGLLVRIQGKGTFVMSRPEHASSYEEYGEPGRSGRIGLVLPTMKTKVDQRFLDGLEKYVSASGYELMLRITRESQEEEAQVIASFLKQGVDGLVIFPVENETYNDSILRLSLDRFPFVLIDRFLKEIKTYSVSSDNMNGTKEAVSYLLDKGHSEIAFISPEITNSVTDERAQGFEQAYLEHKASIDKSLWCLIPLELIVSGRAGESIGEFLKERPQITAAMTVNTELCRATFQAATRLGRSIPDQLELVTFDPPDLPQVSHVRQNEEEMCRLTVEMLLEQIEGEYDARRTIVPVRLVKMDD</sequence>
<evidence type="ECO:0000256" key="2">
    <source>
        <dbReference type="ARBA" id="ARBA00023015"/>
    </source>
</evidence>
<dbReference type="PANTHER" id="PTHR30146">
    <property type="entry name" value="LACI-RELATED TRANSCRIPTIONAL REPRESSOR"/>
    <property type="match status" value="1"/>
</dbReference>
<dbReference type="Proteomes" id="UP001141950">
    <property type="component" value="Unassembled WGS sequence"/>
</dbReference>
<organism evidence="6 7">
    <name type="scientific">Paenibacillus soyae</name>
    <dbReference type="NCBI Taxonomy" id="2969249"/>
    <lineage>
        <taxon>Bacteria</taxon>
        <taxon>Bacillati</taxon>
        <taxon>Bacillota</taxon>
        <taxon>Bacilli</taxon>
        <taxon>Bacillales</taxon>
        <taxon>Paenibacillaceae</taxon>
        <taxon>Paenibacillus</taxon>
    </lineage>
</organism>
<keyword evidence="3" id="KW-0238">DNA-binding</keyword>
<dbReference type="EMBL" id="JANIPJ010000004">
    <property type="protein sequence ID" value="MCR2803836.1"/>
    <property type="molecule type" value="Genomic_DNA"/>
</dbReference>
<dbReference type="CDD" id="cd06267">
    <property type="entry name" value="PBP1_LacI_sugar_binding-like"/>
    <property type="match status" value="1"/>
</dbReference>
<dbReference type="Gene3D" id="1.10.10.10">
    <property type="entry name" value="Winged helix-like DNA-binding domain superfamily/Winged helix DNA-binding domain"/>
    <property type="match status" value="1"/>
</dbReference>
<dbReference type="RefSeq" id="WP_257444581.1">
    <property type="nucleotide sequence ID" value="NZ_JANIPJ010000004.1"/>
</dbReference>
<gene>
    <name evidence="6" type="ORF">NQZ67_08070</name>
</gene>
<comment type="caution">
    <text evidence="6">The sequence shown here is derived from an EMBL/GenBank/DDBJ whole genome shotgun (WGS) entry which is preliminary data.</text>
</comment>
<reference evidence="6" key="1">
    <citation type="submission" date="2022-08" db="EMBL/GenBank/DDBJ databases">
        <title>The genomic sequence of strain Paenibacillus sp. SCIV0701.</title>
        <authorList>
            <person name="Zhao H."/>
        </authorList>
    </citation>
    <scope>NUCLEOTIDE SEQUENCE</scope>
    <source>
        <strain evidence="6">SCIV0701</strain>
    </source>
</reference>
<accession>A0A9X2MQA0</accession>
<dbReference type="InterPro" id="IPR046335">
    <property type="entry name" value="LacI/GalR-like_sensor"/>
</dbReference>
<dbReference type="Gene3D" id="3.40.50.2300">
    <property type="match status" value="2"/>
</dbReference>
<feature type="domain" description="HTH gntR-type" evidence="5">
    <location>
        <begin position="4"/>
        <end position="72"/>
    </location>
</feature>
<dbReference type="GO" id="GO:0000976">
    <property type="term" value="F:transcription cis-regulatory region binding"/>
    <property type="evidence" value="ECO:0007669"/>
    <property type="project" value="TreeGrafter"/>
</dbReference>
<dbReference type="AlphaFoldDB" id="A0A9X2MQA0"/>
<dbReference type="PROSITE" id="PS50949">
    <property type="entry name" value="HTH_GNTR"/>
    <property type="match status" value="1"/>
</dbReference>
<keyword evidence="2" id="KW-0805">Transcription regulation</keyword>
<dbReference type="CDD" id="cd07377">
    <property type="entry name" value="WHTH_GntR"/>
    <property type="match status" value="1"/>
</dbReference>
<dbReference type="SMART" id="SM00345">
    <property type="entry name" value="HTH_GNTR"/>
    <property type="match status" value="1"/>
</dbReference>
<dbReference type="GO" id="GO:0003700">
    <property type="term" value="F:DNA-binding transcription factor activity"/>
    <property type="evidence" value="ECO:0007669"/>
    <property type="project" value="InterPro"/>
</dbReference>